<protein>
    <recommendedName>
        <fullName evidence="3">GLUG domain-containing protein</fullName>
    </recommendedName>
</protein>
<dbReference type="EMBL" id="RQHW01000079">
    <property type="protein sequence ID" value="TGN17150.1"/>
    <property type="molecule type" value="Genomic_DNA"/>
</dbReference>
<accession>A0A4R9LYU6</accession>
<evidence type="ECO:0000313" key="2">
    <source>
        <dbReference type="Proteomes" id="UP000298058"/>
    </source>
</evidence>
<evidence type="ECO:0008006" key="3">
    <source>
        <dbReference type="Google" id="ProtNLM"/>
    </source>
</evidence>
<name>A0A4R9LYU6_9LEPT</name>
<dbReference type="Pfam" id="PF05345">
    <property type="entry name" value="He_PIG"/>
    <property type="match status" value="1"/>
</dbReference>
<organism evidence="1 2">
    <name type="scientific">Leptospira idonii</name>
    <dbReference type="NCBI Taxonomy" id="1193500"/>
    <lineage>
        <taxon>Bacteria</taxon>
        <taxon>Pseudomonadati</taxon>
        <taxon>Spirochaetota</taxon>
        <taxon>Spirochaetia</taxon>
        <taxon>Leptospirales</taxon>
        <taxon>Leptospiraceae</taxon>
        <taxon>Leptospira</taxon>
    </lineage>
</organism>
<gene>
    <name evidence="1" type="ORF">EHS15_18425</name>
</gene>
<keyword evidence="2" id="KW-1185">Reference proteome</keyword>
<dbReference type="Proteomes" id="UP000298058">
    <property type="component" value="Unassembled WGS sequence"/>
</dbReference>
<reference evidence="1" key="1">
    <citation type="journal article" date="2019" name="PLoS Negl. Trop. Dis.">
        <title>Revisiting the worldwide diversity of Leptospira species in the environment.</title>
        <authorList>
            <person name="Vincent A.T."/>
            <person name="Schiettekatte O."/>
            <person name="Bourhy P."/>
            <person name="Veyrier F.J."/>
            <person name="Picardeau M."/>
        </authorList>
    </citation>
    <scope>NUCLEOTIDE SEQUENCE [LARGE SCALE GENOMIC DNA]</scope>
    <source>
        <strain evidence="1">201300427</strain>
    </source>
</reference>
<dbReference type="AlphaFoldDB" id="A0A4R9LYU6"/>
<dbReference type="Gene3D" id="2.60.40.10">
    <property type="entry name" value="Immunoglobulins"/>
    <property type="match status" value="1"/>
</dbReference>
<dbReference type="InterPro" id="IPR013783">
    <property type="entry name" value="Ig-like_fold"/>
</dbReference>
<comment type="caution">
    <text evidence="1">The sequence shown here is derived from an EMBL/GenBank/DDBJ whole genome shotgun (WGS) entry which is preliminary data.</text>
</comment>
<evidence type="ECO:0000313" key="1">
    <source>
        <dbReference type="EMBL" id="TGN17150.1"/>
    </source>
</evidence>
<dbReference type="RefSeq" id="WP_135762057.1">
    <property type="nucleotide sequence ID" value="NZ_RQHW01000079.1"/>
</dbReference>
<proteinExistence type="predicted"/>
<sequence>MRNQRLAIIFFQPAKLVFSIFSFFFLTHCFPELKKSPQDQLMDIRVMLCIANQISCGSTSFSYPGSPFSLRTKESVSLTPTITIKQDNPNFTIKPDLPKGLSIQATTGEISGIPKEIIPLTDFKVSLSSASGNAETTLQIKIDVPNPCADSTISTGSGTIGDPYIICNPSQLQSIATFHITHINSNYKIIQDLDLSSISNFTPIGDLSTPFTGTIDGQGYTLFNLTMNHPGIQRIGLIGTSTSTVQARNINLVKPNVRGDSYVGVLGGHMQGYFENIHITQGTVYSNISYAGGVLGRISGSTSYIYDSSFEGTVQTPGDFAGGILGENFGGDRIVRSFVKATVSGNNYSGGLTGRSASSTTENCYFIGTVQGADYVGGLTGRSQLSADIVINSYAVAPVTATGTNKSGLVGAATSTQTNAYYNIDVAGQSDNDTRGIPRTTTQLQCPTVSSDGCAGVPMYAAWDDAVWDFGTSTQYPKLKWENSQ</sequence>
<dbReference type="Gene3D" id="2.160.20.110">
    <property type="match status" value="2"/>
</dbReference>
<dbReference type="OrthoDB" id="9782766at2"/>